<evidence type="ECO:0000256" key="3">
    <source>
        <dbReference type="ARBA" id="ARBA00022475"/>
    </source>
</evidence>
<keyword evidence="5 8" id="KW-0812">Transmembrane</keyword>
<dbReference type="EMBL" id="FPIP01000003">
    <property type="protein sequence ID" value="SFW30911.1"/>
    <property type="molecule type" value="Genomic_DNA"/>
</dbReference>
<dbReference type="GO" id="GO:0015628">
    <property type="term" value="P:protein secretion by the type II secretion system"/>
    <property type="evidence" value="ECO:0007669"/>
    <property type="project" value="TreeGrafter"/>
</dbReference>
<feature type="transmembrane region" description="Helical" evidence="8">
    <location>
        <begin position="369"/>
        <end position="389"/>
    </location>
</feature>
<evidence type="ECO:0000256" key="4">
    <source>
        <dbReference type="ARBA" id="ARBA00022519"/>
    </source>
</evidence>
<dbReference type="AlphaFoldDB" id="A0A1K1N6E8"/>
<dbReference type="Pfam" id="PF00482">
    <property type="entry name" value="T2SSF"/>
    <property type="match status" value="2"/>
</dbReference>
<gene>
    <name evidence="10" type="ORF">SAMN02910280_1764</name>
</gene>
<dbReference type="Gene3D" id="1.20.81.30">
    <property type="entry name" value="Type II secretion system (T2SS), domain F"/>
    <property type="match status" value="2"/>
</dbReference>
<evidence type="ECO:0000256" key="6">
    <source>
        <dbReference type="ARBA" id="ARBA00022989"/>
    </source>
</evidence>
<evidence type="ECO:0000256" key="1">
    <source>
        <dbReference type="ARBA" id="ARBA00004429"/>
    </source>
</evidence>
<evidence type="ECO:0000256" key="8">
    <source>
        <dbReference type="SAM" id="Phobius"/>
    </source>
</evidence>
<keyword evidence="6 8" id="KW-1133">Transmembrane helix</keyword>
<dbReference type="PRINTS" id="PR00812">
    <property type="entry name" value="BCTERIALGSPF"/>
</dbReference>
<accession>A0A1K1N6E8</accession>
<dbReference type="GO" id="GO:0005886">
    <property type="term" value="C:plasma membrane"/>
    <property type="evidence" value="ECO:0007669"/>
    <property type="project" value="UniProtKB-SubCell"/>
</dbReference>
<evidence type="ECO:0000313" key="10">
    <source>
        <dbReference type="EMBL" id="SFW30911.1"/>
    </source>
</evidence>
<feature type="domain" description="Type II secretion system protein GspF" evidence="9">
    <location>
        <begin position="266"/>
        <end position="386"/>
    </location>
</feature>
<dbReference type="InterPro" id="IPR018076">
    <property type="entry name" value="T2SS_GspF_dom"/>
</dbReference>
<evidence type="ECO:0000256" key="7">
    <source>
        <dbReference type="ARBA" id="ARBA00023136"/>
    </source>
</evidence>
<keyword evidence="7 8" id="KW-0472">Membrane</keyword>
<dbReference type="InterPro" id="IPR003004">
    <property type="entry name" value="GspF/PilC"/>
</dbReference>
<dbReference type="Proteomes" id="UP000183461">
    <property type="component" value="Unassembled WGS sequence"/>
</dbReference>
<keyword evidence="4" id="KW-0997">Cell inner membrane</keyword>
<sequence>MKSFSYVAQDAKGRQAKGIINAENEQEFLQKAKEKGLYVRDYKESDSEDSKSIYKFKTPELAFCCRQLSAMLTSGLTLVKAIDILTKEQENERARAIWQDIYENVQKGESFSSSLEMHSGSFPGFLISMVGAGESSGSLDIIMNRMSDHYAKENKLKNTIRGAMIYPIILLVLCIVIVIFLFTVIMPTFIDMFDSKEDMPVLTRIMAGISDFLTHKWYILVVILIVAVLGFRAALRSPGFRVKFDRMLIKGPGFGPLVTKIYTGRFARTLSSLYSSGLPMVECLERASSILGNAYVDEKFVDVIDEVKQGETLSSAITRTEIFEPMFCSVIYVGEESGALDSILEKTSDYYEDESDSAVQRLVSTIEPVLLIFMGVIIGLVVCGIYPALYGAMENVENG</sequence>
<proteinExistence type="inferred from homology"/>
<evidence type="ECO:0000256" key="2">
    <source>
        <dbReference type="ARBA" id="ARBA00005745"/>
    </source>
</evidence>
<keyword evidence="3" id="KW-1003">Cell membrane</keyword>
<dbReference type="RefSeq" id="WP_072300034.1">
    <property type="nucleotide sequence ID" value="NZ_FPIP01000003.1"/>
</dbReference>
<reference evidence="10 11" key="1">
    <citation type="submission" date="2016-11" db="EMBL/GenBank/DDBJ databases">
        <authorList>
            <person name="Jaros S."/>
            <person name="Januszkiewicz K."/>
            <person name="Wedrychowicz H."/>
        </authorList>
    </citation>
    <scope>NUCLEOTIDE SEQUENCE [LARGE SCALE GENOMIC DNA]</scope>
    <source>
        <strain evidence="10 11">YL228</strain>
    </source>
</reference>
<evidence type="ECO:0000313" key="11">
    <source>
        <dbReference type="Proteomes" id="UP000183461"/>
    </source>
</evidence>
<comment type="similarity">
    <text evidence="2">Belongs to the GSP F family.</text>
</comment>
<dbReference type="InterPro" id="IPR042094">
    <property type="entry name" value="T2SS_GspF_sf"/>
</dbReference>
<organism evidence="10 11">
    <name type="scientific">Ruminococcus flavefaciens</name>
    <dbReference type="NCBI Taxonomy" id="1265"/>
    <lineage>
        <taxon>Bacteria</taxon>
        <taxon>Bacillati</taxon>
        <taxon>Bacillota</taxon>
        <taxon>Clostridia</taxon>
        <taxon>Eubacteriales</taxon>
        <taxon>Oscillospiraceae</taxon>
        <taxon>Ruminococcus</taxon>
    </lineage>
</organism>
<evidence type="ECO:0000259" key="9">
    <source>
        <dbReference type="Pfam" id="PF00482"/>
    </source>
</evidence>
<name>A0A1K1N6E8_RUMFL</name>
<evidence type="ECO:0000256" key="5">
    <source>
        <dbReference type="ARBA" id="ARBA00022692"/>
    </source>
</evidence>
<comment type="subcellular location">
    <subcellularLocation>
        <location evidence="1">Cell inner membrane</location>
        <topology evidence="1">Multi-pass membrane protein</topology>
    </subcellularLocation>
</comment>
<dbReference type="PANTHER" id="PTHR30012:SF0">
    <property type="entry name" value="TYPE II SECRETION SYSTEM PROTEIN F-RELATED"/>
    <property type="match status" value="1"/>
</dbReference>
<protein>
    <submittedName>
        <fullName evidence="10">Type IV pilus assembly protein PilC</fullName>
    </submittedName>
</protein>
<feature type="transmembrane region" description="Helical" evidence="8">
    <location>
        <begin position="217"/>
        <end position="235"/>
    </location>
</feature>
<feature type="domain" description="Type II secretion system protein GspF" evidence="9">
    <location>
        <begin position="65"/>
        <end position="187"/>
    </location>
</feature>
<dbReference type="PANTHER" id="PTHR30012">
    <property type="entry name" value="GENERAL SECRETION PATHWAY PROTEIN"/>
    <property type="match status" value="1"/>
</dbReference>
<feature type="transmembrane region" description="Helical" evidence="8">
    <location>
        <begin position="165"/>
        <end position="190"/>
    </location>
</feature>
<dbReference type="FunFam" id="1.20.81.30:FF:000001">
    <property type="entry name" value="Type II secretion system protein F"/>
    <property type="match status" value="2"/>
</dbReference>